<gene>
    <name evidence="1" type="ORF">PTTG_11946</name>
</gene>
<protein>
    <submittedName>
        <fullName evidence="1 2">Uncharacterized protein</fullName>
    </submittedName>
</protein>
<name>A0A180GJ73_PUCT1</name>
<dbReference type="EnsemblFungi" id="PTTG_11946-t43_1">
    <property type="protein sequence ID" value="PTTG_11946-t43_1-p1"/>
    <property type="gene ID" value="PTTG_11946"/>
</dbReference>
<reference evidence="2 3" key="3">
    <citation type="journal article" date="2017" name="G3 (Bethesda)">
        <title>Comparative analysis highlights variable genome content of wheat rusts and divergence of the mating loci.</title>
        <authorList>
            <person name="Cuomo C.A."/>
            <person name="Bakkeren G."/>
            <person name="Khalil H.B."/>
            <person name="Panwar V."/>
            <person name="Joly D."/>
            <person name="Linning R."/>
            <person name="Sakthikumar S."/>
            <person name="Song X."/>
            <person name="Adiconis X."/>
            <person name="Fan L."/>
            <person name="Goldberg J.M."/>
            <person name="Levin J.Z."/>
            <person name="Young S."/>
            <person name="Zeng Q."/>
            <person name="Anikster Y."/>
            <person name="Bruce M."/>
            <person name="Wang M."/>
            <person name="Yin C."/>
            <person name="McCallum B."/>
            <person name="Szabo L.J."/>
            <person name="Hulbert S."/>
            <person name="Chen X."/>
            <person name="Fellers J.P."/>
        </authorList>
    </citation>
    <scope>NUCLEOTIDE SEQUENCE</scope>
    <source>
        <strain evidence="2">isolate 1-1 / race 1 (BBBD)</strain>
        <strain evidence="3">Isolate 1-1 / race 1 (BBBD)</strain>
    </source>
</reference>
<accession>A0A180GJ73</accession>
<dbReference type="VEuPathDB" id="FungiDB:PTTG_11946"/>
<dbReference type="EMBL" id="ADAS02000060">
    <property type="protein sequence ID" value="OAV92750.1"/>
    <property type="molecule type" value="Genomic_DNA"/>
</dbReference>
<evidence type="ECO:0000313" key="1">
    <source>
        <dbReference type="EMBL" id="OAV92750.1"/>
    </source>
</evidence>
<sequence length="218" mass="26239">MMIKHFTENSIVTSPKDKMFSKYCALKEIIETVKNPYDDVEEETEQFKNIHKHFIEPSFLEDINRICSIFRIYKADEVRISLKDWRIYDTFQNALQKFCSPQVKLSGKRSKFEFMLEYQIVKFLYTHYPEILLGSPPNKTDHMDLQNRFKFMEYIIQLCDILSITVEAQDCKEPIDKILDFYDQHIEMQEWIDNFYENQIGFTIQFTRSMKEAVRMLG</sequence>
<proteinExistence type="predicted"/>
<dbReference type="OrthoDB" id="10505375at2759"/>
<reference evidence="2" key="4">
    <citation type="submission" date="2025-05" db="UniProtKB">
        <authorList>
            <consortium name="EnsemblFungi"/>
        </authorList>
    </citation>
    <scope>IDENTIFICATION</scope>
    <source>
        <strain evidence="2">isolate 1-1 / race 1 (BBBD)</strain>
    </source>
</reference>
<dbReference type="Proteomes" id="UP000005240">
    <property type="component" value="Unassembled WGS sequence"/>
</dbReference>
<evidence type="ECO:0000313" key="3">
    <source>
        <dbReference type="Proteomes" id="UP000005240"/>
    </source>
</evidence>
<keyword evidence="3" id="KW-1185">Reference proteome</keyword>
<reference evidence="1" key="2">
    <citation type="submission" date="2016-05" db="EMBL/GenBank/DDBJ databases">
        <title>Comparative analysis highlights variable genome content of wheat rusts and divergence of the mating loci.</title>
        <authorList>
            <person name="Cuomo C.A."/>
            <person name="Bakkeren G."/>
            <person name="Szabo L."/>
            <person name="Khalil H."/>
            <person name="Joly D."/>
            <person name="Goldberg J."/>
            <person name="Young S."/>
            <person name="Zeng Q."/>
            <person name="Fellers J."/>
        </authorList>
    </citation>
    <scope>NUCLEOTIDE SEQUENCE [LARGE SCALE GENOMIC DNA]</scope>
    <source>
        <strain evidence="1">1-1 BBBD Race 1</strain>
    </source>
</reference>
<dbReference type="AlphaFoldDB" id="A0A180GJ73"/>
<organism evidence="1">
    <name type="scientific">Puccinia triticina (isolate 1-1 / race 1 (BBBD))</name>
    <name type="common">Brown leaf rust fungus</name>
    <dbReference type="NCBI Taxonomy" id="630390"/>
    <lineage>
        <taxon>Eukaryota</taxon>
        <taxon>Fungi</taxon>
        <taxon>Dikarya</taxon>
        <taxon>Basidiomycota</taxon>
        <taxon>Pucciniomycotina</taxon>
        <taxon>Pucciniomycetes</taxon>
        <taxon>Pucciniales</taxon>
        <taxon>Pucciniaceae</taxon>
        <taxon>Puccinia</taxon>
    </lineage>
</organism>
<evidence type="ECO:0000313" key="2">
    <source>
        <dbReference type="EnsemblFungi" id="PTTG_11946-t43_1-p1"/>
    </source>
</evidence>
<reference evidence="1" key="1">
    <citation type="submission" date="2009-11" db="EMBL/GenBank/DDBJ databases">
        <authorList>
            <consortium name="The Broad Institute Genome Sequencing Platform"/>
            <person name="Ward D."/>
            <person name="Feldgarden M."/>
            <person name="Earl A."/>
            <person name="Young S.K."/>
            <person name="Zeng Q."/>
            <person name="Koehrsen M."/>
            <person name="Alvarado L."/>
            <person name="Berlin A."/>
            <person name="Bochicchio J."/>
            <person name="Borenstein D."/>
            <person name="Chapman S.B."/>
            <person name="Chen Z."/>
            <person name="Engels R."/>
            <person name="Freedman E."/>
            <person name="Gellesch M."/>
            <person name="Goldberg J."/>
            <person name="Griggs A."/>
            <person name="Gujja S."/>
            <person name="Heilman E."/>
            <person name="Heiman D."/>
            <person name="Hepburn T."/>
            <person name="Howarth C."/>
            <person name="Jen D."/>
            <person name="Larson L."/>
            <person name="Lewis B."/>
            <person name="Mehta T."/>
            <person name="Park D."/>
            <person name="Pearson M."/>
            <person name="Roberts A."/>
            <person name="Saif S."/>
            <person name="Shea T."/>
            <person name="Shenoy N."/>
            <person name="Sisk P."/>
            <person name="Stolte C."/>
            <person name="Sykes S."/>
            <person name="Thomson T."/>
            <person name="Walk T."/>
            <person name="White J."/>
            <person name="Yandava C."/>
            <person name="Izard J."/>
            <person name="Baranova O.V."/>
            <person name="Blanton J.M."/>
            <person name="Tanner A.C."/>
            <person name="Dewhirst F.E."/>
            <person name="Haas B."/>
            <person name="Nusbaum C."/>
            <person name="Birren B."/>
        </authorList>
    </citation>
    <scope>NUCLEOTIDE SEQUENCE [LARGE SCALE GENOMIC DNA]</scope>
    <source>
        <strain evidence="1">1-1 BBBD Race 1</strain>
    </source>
</reference>